<gene>
    <name evidence="3" type="ORF">B9G98_01677</name>
</gene>
<organism evidence="3 4">
    <name type="scientific">Wickerhamiella sorbophila</name>
    <dbReference type="NCBI Taxonomy" id="45607"/>
    <lineage>
        <taxon>Eukaryota</taxon>
        <taxon>Fungi</taxon>
        <taxon>Dikarya</taxon>
        <taxon>Ascomycota</taxon>
        <taxon>Saccharomycotina</taxon>
        <taxon>Dipodascomycetes</taxon>
        <taxon>Dipodascales</taxon>
        <taxon>Trichomonascaceae</taxon>
        <taxon>Wickerhamiella</taxon>
    </lineage>
</organism>
<proteinExistence type="predicted"/>
<evidence type="ECO:0000313" key="4">
    <source>
        <dbReference type="Proteomes" id="UP000238350"/>
    </source>
</evidence>
<reference evidence="3 4" key="1">
    <citation type="submission" date="2017-04" db="EMBL/GenBank/DDBJ databases">
        <title>Genome sequencing of [Candida] sorbophila.</title>
        <authorList>
            <person name="Ahn J.O."/>
        </authorList>
    </citation>
    <scope>NUCLEOTIDE SEQUENCE [LARGE SCALE GENOMIC DNA]</scope>
    <source>
        <strain evidence="3 4">DS02</strain>
    </source>
</reference>
<feature type="compositionally biased region" description="Polar residues" evidence="1">
    <location>
        <begin position="556"/>
        <end position="570"/>
    </location>
</feature>
<feature type="compositionally biased region" description="Polar residues" evidence="1">
    <location>
        <begin position="215"/>
        <end position="231"/>
    </location>
</feature>
<keyword evidence="2" id="KW-1133">Transmembrane helix</keyword>
<keyword evidence="2" id="KW-0812">Transmembrane</keyword>
<sequence>MFRYLAPRTSGSSDDSSSNVVPLAVGLGVGVPCAVTVVILVWLYFRSRRVSREEDERHENIDIDGDVTLYENHIGIADEKYAIRPKVHRDNSSSFMYTPYFKDPSMQSVDGYSRSMTSVLGPSPFHQSSEMLRTPRSYSASSMQWQAPRLPTQPWSDQGSAHNSYTSTHTLSSVPSSPGGLESLASESDDEGDLSYDATHRESMALEDPDFRRVSSVSRNKTPPLTTSAQSVRLSVGHRATFGYEGDGSDDPRLSTVSFASLHTARSNALNPQFSDSKTSLAHSALANEILPDDSEINDSNEYTGESFDNSAVSDVQVGHVRIEAGSDAVFKSDHGVIAEPAERGPEEAVREHAEPEYAVQEHAASDAREQYEPESLALKPEPVGAPLENSVPEHVPQRTEFGHVPQHAEPEHVPEHTEFGHMPQHTEHEHVPEHTEPEPVPQHTEPKHDVPQNIGPEPAHKGADSIPEKNTQRNTSDFDFGQLPSPETTPASSNEPEPVATMVSTPHLGPTPESSYDMSLDSPWGSNNHFLPQRPPSPATSSAPSSVYPESSISNQFGFSQPSSPQVGNKSPGPVFVPTLSDYMDLPDVPSSGGFKPHAAGRKSYSSQRNARPPVPAPRNSIAVLDESVFIQPKRKFGPKSRGKSLPPQHAGQGNYGPP</sequence>
<feature type="compositionally biased region" description="Polar residues" evidence="1">
    <location>
        <begin position="120"/>
        <end position="145"/>
    </location>
</feature>
<dbReference type="AlphaFoldDB" id="A0A2T0FGG8"/>
<feature type="compositionally biased region" description="Basic residues" evidence="1">
    <location>
        <begin position="634"/>
        <end position="644"/>
    </location>
</feature>
<name>A0A2T0FGG8_9ASCO</name>
<dbReference type="GeneID" id="36515426"/>
<feature type="region of interest" description="Disordered" evidence="1">
    <location>
        <begin position="342"/>
        <end position="660"/>
    </location>
</feature>
<evidence type="ECO:0000313" key="3">
    <source>
        <dbReference type="EMBL" id="PRT54057.1"/>
    </source>
</evidence>
<feature type="compositionally biased region" description="Basic and acidic residues" evidence="1">
    <location>
        <begin position="342"/>
        <end position="356"/>
    </location>
</feature>
<dbReference type="Proteomes" id="UP000238350">
    <property type="component" value="Unassembled WGS sequence"/>
</dbReference>
<accession>A0A2T0FGG8</accession>
<comment type="caution">
    <text evidence="3">The sequence shown here is derived from an EMBL/GenBank/DDBJ whole genome shotgun (WGS) entry which is preliminary data.</text>
</comment>
<feature type="compositionally biased region" description="Basic and acidic residues" evidence="1">
    <location>
        <begin position="459"/>
        <end position="472"/>
    </location>
</feature>
<dbReference type="EMBL" id="NDIQ01000001">
    <property type="protein sequence ID" value="PRT54057.1"/>
    <property type="molecule type" value="Genomic_DNA"/>
</dbReference>
<feature type="compositionally biased region" description="Polar residues" evidence="1">
    <location>
        <begin position="153"/>
        <end position="176"/>
    </location>
</feature>
<dbReference type="RefSeq" id="XP_024664003.1">
    <property type="nucleotide sequence ID" value="XM_024808235.1"/>
</dbReference>
<evidence type="ECO:0000256" key="1">
    <source>
        <dbReference type="SAM" id="MobiDB-lite"/>
    </source>
</evidence>
<keyword evidence="4" id="KW-1185">Reference proteome</keyword>
<evidence type="ECO:0000256" key="2">
    <source>
        <dbReference type="SAM" id="Phobius"/>
    </source>
</evidence>
<feature type="compositionally biased region" description="Low complexity" evidence="1">
    <location>
        <begin position="540"/>
        <end position="555"/>
    </location>
</feature>
<feature type="compositionally biased region" description="Basic and acidic residues" evidence="1">
    <location>
        <begin position="396"/>
        <end position="438"/>
    </location>
</feature>
<feature type="compositionally biased region" description="Polar residues" evidence="1">
    <location>
        <begin position="486"/>
        <end position="496"/>
    </location>
</feature>
<keyword evidence="2" id="KW-0472">Membrane</keyword>
<feature type="transmembrane region" description="Helical" evidence="2">
    <location>
        <begin position="20"/>
        <end position="45"/>
    </location>
</feature>
<protein>
    <submittedName>
        <fullName evidence="3">Uncharacterized protein</fullName>
    </submittedName>
</protein>
<feature type="region of interest" description="Disordered" evidence="1">
    <location>
        <begin position="120"/>
        <end position="231"/>
    </location>
</feature>
<feature type="compositionally biased region" description="Basic and acidic residues" evidence="1">
    <location>
        <begin position="198"/>
        <end position="213"/>
    </location>
</feature>